<comment type="caution">
    <text evidence="1">The sequence shown here is derived from an EMBL/GenBank/DDBJ whole genome shotgun (WGS) entry which is preliminary data.</text>
</comment>
<gene>
    <name evidence="1" type="ORF">H5410_054166</name>
</gene>
<protein>
    <submittedName>
        <fullName evidence="1">Uncharacterized protein</fullName>
    </submittedName>
</protein>
<name>A0A9J5X5V5_SOLCO</name>
<keyword evidence="2" id="KW-1185">Reference proteome</keyword>
<dbReference type="Proteomes" id="UP000824120">
    <property type="component" value="Chromosome 10"/>
</dbReference>
<dbReference type="AlphaFoldDB" id="A0A9J5X5V5"/>
<accession>A0A9J5X5V5</accession>
<dbReference type="EMBL" id="JACXVP010000010">
    <property type="protein sequence ID" value="KAG5583539.1"/>
    <property type="molecule type" value="Genomic_DNA"/>
</dbReference>
<reference evidence="1 2" key="1">
    <citation type="submission" date="2020-09" db="EMBL/GenBank/DDBJ databases">
        <title>De no assembly of potato wild relative species, Solanum commersonii.</title>
        <authorList>
            <person name="Cho K."/>
        </authorList>
    </citation>
    <scope>NUCLEOTIDE SEQUENCE [LARGE SCALE GENOMIC DNA]</scope>
    <source>
        <strain evidence="1">LZ3.2</strain>
        <tissue evidence="1">Leaf</tissue>
    </source>
</reference>
<evidence type="ECO:0000313" key="2">
    <source>
        <dbReference type="Proteomes" id="UP000824120"/>
    </source>
</evidence>
<organism evidence="1 2">
    <name type="scientific">Solanum commersonii</name>
    <name type="common">Commerson's wild potato</name>
    <name type="synonym">Commerson's nightshade</name>
    <dbReference type="NCBI Taxonomy" id="4109"/>
    <lineage>
        <taxon>Eukaryota</taxon>
        <taxon>Viridiplantae</taxon>
        <taxon>Streptophyta</taxon>
        <taxon>Embryophyta</taxon>
        <taxon>Tracheophyta</taxon>
        <taxon>Spermatophyta</taxon>
        <taxon>Magnoliopsida</taxon>
        <taxon>eudicotyledons</taxon>
        <taxon>Gunneridae</taxon>
        <taxon>Pentapetalae</taxon>
        <taxon>asterids</taxon>
        <taxon>lamiids</taxon>
        <taxon>Solanales</taxon>
        <taxon>Solanaceae</taxon>
        <taxon>Solanoideae</taxon>
        <taxon>Solaneae</taxon>
        <taxon>Solanum</taxon>
    </lineage>
</organism>
<sequence length="61" mass="6726">MSIATAAVQKGTHWTLSYGQIYNTLGSINHHQSIPCSKWATVVIPYNRTPLVIPSTSTLRN</sequence>
<proteinExistence type="predicted"/>
<evidence type="ECO:0000313" key="1">
    <source>
        <dbReference type="EMBL" id="KAG5583539.1"/>
    </source>
</evidence>